<dbReference type="Proteomes" id="UP001059893">
    <property type="component" value="Unassembled WGS sequence"/>
</dbReference>
<keyword evidence="3 5" id="KW-1133">Transmembrane helix</keyword>
<comment type="caution">
    <text evidence="6">The sequence shown here is derived from an EMBL/GenBank/DDBJ whole genome shotgun (WGS) entry which is preliminary data.</text>
</comment>
<sequence length="92" mass="10353">MALTRPWMQVSLMFIPIPVSLPIVWGLFTAWDFYNLHMARQNGDSPSASGSVVGYAAHLGGSAFGALYWFVRLRPVFGGMTLEYIRLVIFKR</sequence>
<feature type="transmembrane region" description="Helical" evidence="5">
    <location>
        <begin position="12"/>
        <end position="31"/>
    </location>
</feature>
<dbReference type="Gene3D" id="1.20.1540.10">
    <property type="entry name" value="Rhomboid-like"/>
    <property type="match status" value="1"/>
</dbReference>
<proteinExistence type="predicted"/>
<evidence type="ECO:0000256" key="4">
    <source>
        <dbReference type="ARBA" id="ARBA00023136"/>
    </source>
</evidence>
<gene>
    <name evidence="6" type="ORF">MCOR33_010242</name>
</gene>
<evidence type="ECO:0008006" key="8">
    <source>
        <dbReference type="Google" id="ProtNLM"/>
    </source>
</evidence>
<evidence type="ECO:0000256" key="2">
    <source>
        <dbReference type="ARBA" id="ARBA00022692"/>
    </source>
</evidence>
<comment type="subcellular location">
    <subcellularLocation>
        <location evidence="1">Membrane</location>
        <topology evidence="1">Multi-pass membrane protein</topology>
    </subcellularLocation>
</comment>
<organism evidence="6 7">
    <name type="scientific">Pyricularia grisea</name>
    <name type="common">Crabgrass-specific blast fungus</name>
    <name type="synonym">Magnaporthe grisea</name>
    <dbReference type="NCBI Taxonomy" id="148305"/>
    <lineage>
        <taxon>Eukaryota</taxon>
        <taxon>Fungi</taxon>
        <taxon>Dikarya</taxon>
        <taxon>Ascomycota</taxon>
        <taxon>Pezizomycotina</taxon>
        <taxon>Sordariomycetes</taxon>
        <taxon>Sordariomycetidae</taxon>
        <taxon>Magnaporthales</taxon>
        <taxon>Pyriculariaceae</taxon>
        <taxon>Pyricularia</taxon>
    </lineage>
</organism>
<evidence type="ECO:0000256" key="3">
    <source>
        <dbReference type="ARBA" id="ARBA00022989"/>
    </source>
</evidence>
<evidence type="ECO:0000256" key="5">
    <source>
        <dbReference type="SAM" id="Phobius"/>
    </source>
</evidence>
<evidence type="ECO:0000313" key="6">
    <source>
        <dbReference type="EMBL" id="KAI6291906.1"/>
    </source>
</evidence>
<protein>
    <recommendedName>
        <fullName evidence="8">Peptidase S54 rhomboid domain-containing protein</fullName>
    </recommendedName>
</protein>
<evidence type="ECO:0000256" key="1">
    <source>
        <dbReference type="ARBA" id="ARBA00004141"/>
    </source>
</evidence>
<keyword evidence="2 5" id="KW-0812">Transmembrane</keyword>
<keyword evidence="7" id="KW-1185">Reference proteome</keyword>
<accession>A0ABQ8N633</accession>
<dbReference type="SUPFAM" id="SSF144091">
    <property type="entry name" value="Rhomboid-like"/>
    <property type="match status" value="1"/>
</dbReference>
<name>A0ABQ8N633_PYRGI</name>
<feature type="transmembrane region" description="Helical" evidence="5">
    <location>
        <begin position="51"/>
        <end position="71"/>
    </location>
</feature>
<dbReference type="EMBL" id="JABSND010000327">
    <property type="protein sequence ID" value="KAI6291906.1"/>
    <property type="molecule type" value="Genomic_DNA"/>
</dbReference>
<keyword evidence="4 5" id="KW-0472">Membrane</keyword>
<reference evidence="6" key="1">
    <citation type="submission" date="2021-01" db="EMBL/GenBank/DDBJ databases">
        <title>Deciphering the adaptive evolutionary patterns associated with biogeogrpahic diversity in the finger millet blast pathogen Magnaporthe oryzae in Eastern Africa.</title>
        <authorList>
            <person name="Onyema G."/>
            <person name="Shittu T.A."/>
            <person name="Dodsworth S."/>
            <person name="Devilliers S."/>
            <person name="Muthumeenakshi S."/>
            <person name="Sreenivasaprasad S."/>
        </authorList>
    </citation>
    <scope>NUCLEOTIDE SEQUENCE</scope>
    <source>
        <strain evidence="6">D15/s37</strain>
    </source>
</reference>
<dbReference type="InterPro" id="IPR035952">
    <property type="entry name" value="Rhomboid-like_sf"/>
</dbReference>
<evidence type="ECO:0000313" key="7">
    <source>
        <dbReference type="Proteomes" id="UP001059893"/>
    </source>
</evidence>